<dbReference type="Proteomes" id="UP000070160">
    <property type="component" value="Unassembled WGS sequence"/>
</dbReference>
<evidence type="ECO:0000313" key="6">
    <source>
        <dbReference type="EMBL" id="KXB90915.1"/>
    </source>
</evidence>
<dbReference type="Pfam" id="PF02550">
    <property type="entry name" value="AcetylCoA_hydro"/>
    <property type="match status" value="1"/>
</dbReference>
<comment type="subcellular location">
    <subcellularLocation>
        <location evidence="3">Cytoplasm</location>
    </subcellularLocation>
</comment>
<dbReference type="PANTHER" id="PTHR21432:SF20">
    <property type="entry name" value="ACETYL-COA HYDROLASE"/>
    <property type="match status" value="1"/>
</dbReference>
<feature type="domain" description="Acetyl-CoA hydrolase/transferase C-terminal" evidence="5">
    <location>
        <begin position="290"/>
        <end position="446"/>
    </location>
</feature>
<sequence>MYIKKYEKRFGDDMNVQELYKQKLRMPQEAVRIVKNGDWIDYSQVCSFPQALDRALAERGGELEDVKIRNAISCCPVQVVEQDNAQQSFTYNLWHCSSLDRVYLDTNRAFHSPMAFRNCGSYYSRGMAPVNVAMITVASMDKQGNFSYGLTNCCQQEVLDAADHIILEVNPNMPVIYGMANDHIHISDVEYVVESNVSLCTAPGRSATELDRKIAENIFPYLYDGMNLQLGIGGIPNALGELIAASDLKDLGMHTELMSDGYLELYKAGKITNKRKNLQRHKGVFSICLGSTELYKFLHYNQDILSAPMSYVNNPEVIRQLDNFVSINGCIAVDLYGQVSSESSGIRHISGTGGQLDFVTGAYMATEGKAFLTMASMHVDKHGCKHSHVVPRFTAGDIITTPRTQAPYLVTEYGVAHLSGLTTWQRAEALISIAHPDFREELIQSAEVQGIWRKSNKK</sequence>
<organism evidence="6 7">
    <name type="scientific">Megasphaera hutchinsoni</name>
    <dbReference type="NCBI Taxonomy" id="1588748"/>
    <lineage>
        <taxon>Bacteria</taxon>
        <taxon>Bacillati</taxon>
        <taxon>Bacillota</taxon>
        <taxon>Negativicutes</taxon>
        <taxon>Veillonellales</taxon>
        <taxon>Veillonellaceae</taxon>
        <taxon>Megasphaera</taxon>
    </lineage>
</organism>
<evidence type="ECO:0000256" key="2">
    <source>
        <dbReference type="ARBA" id="ARBA00022679"/>
    </source>
</evidence>
<feature type="active site" description="5-glutamyl coenzyme A thioester intermediate" evidence="3">
    <location>
        <position position="256"/>
    </location>
</feature>
<comment type="caution">
    <text evidence="6">The sequence shown here is derived from an EMBL/GenBank/DDBJ whole genome shotgun (WGS) entry which is preliminary data.</text>
</comment>
<evidence type="ECO:0000259" key="5">
    <source>
        <dbReference type="Pfam" id="PF13336"/>
    </source>
</evidence>
<dbReference type="GO" id="GO:0019605">
    <property type="term" value="P:butyrate metabolic process"/>
    <property type="evidence" value="ECO:0007669"/>
    <property type="project" value="UniProtKB-UniRule"/>
</dbReference>
<keyword evidence="3" id="KW-0276">Fatty acid metabolism</keyword>
<dbReference type="EMBL" id="LSDT01000043">
    <property type="protein sequence ID" value="KXB90915.1"/>
    <property type="molecule type" value="Genomic_DNA"/>
</dbReference>
<dbReference type="Gene3D" id="3.40.1080.10">
    <property type="entry name" value="Glutaconate Coenzyme A-transferase"/>
    <property type="match status" value="1"/>
</dbReference>
<proteinExistence type="inferred from homology"/>
<name>A0A134CFE0_9FIRM</name>
<evidence type="ECO:0000313" key="7">
    <source>
        <dbReference type="Proteomes" id="UP000070160"/>
    </source>
</evidence>
<protein>
    <recommendedName>
        <fullName evidence="3">Probable butyrate:acetyl-CoA coenzyme A-transferase</fullName>
        <shortName evidence="3">Butyrate CoA-transferase</shortName>
        <ecNumber evidence="3">2.8.3.-</ecNumber>
    </recommendedName>
</protein>
<dbReference type="InterPro" id="IPR003702">
    <property type="entry name" value="ActCoA_hydro_N"/>
</dbReference>
<dbReference type="InterPro" id="IPR026888">
    <property type="entry name" value="AcetylCoA_hyd_C"/>
</dbReference>
<dbReference type="Gene3D" id="3.30.750.70">
    <property type="entry name" value="4-hydroxybutyrate coenzyme like domains"/>
    <property type="match status" value="1"/>
</dbReference>
<dbReference type="InterPro" id="IPR038460">
    <property type="entry name" value="AcetylCoA_hyd_C_sf"/>
</dbReference>
<dbReference type="EC" id="2.8.3.-" evidence="3"/>
<dbReference type="InterPro" id="IPR023990">
    <property type="entry name" value="Butryl-CoA_acetate_CoA_Tfrase"/>
</dbReference>
<dbReference type="InterPro" id="IPR046433">
    <property type="entry name" value="ActCoA_hydro"/>
</dbReference>
<comment type="catalytic activity">
    <reaction evidence="3">
        <text>butanoate + acetyl-CoA = butanoyl-CoA + acetate</text>
        <dbReference type="Rhea" id="RHEA:30071"/>
        <dbReference type="ChEBI" id="CHEBI:17968"/>
        <dbReference type="ChEBI" id="CHEBI:30089"/>
        <dbReference type="ChEBI" id="CHEBI:57288"/>
        <dbReference type="ChEBI" id="CHEBI:57371"/>
    </reaction>
</comment>
<keyword evidence="3" id="KW-0443">Lipid metabolism</keyword>
<keyword evidence="2 3" id="KW-0808">Transferase</keyword>
<evidence type="ECO:0000256" key="3">
    <source>
        <dbReference type="HAMAP-Rule" id="MF_03228"/>
    </source>
</evidence>
<dbReference type="GO" id="GO:0006083">
    <property type="term" value="P:acetate metabolic process"/>
    <property type="evidence" value="ECO:0007669"/>
    <property type="project" value="InterPro"/>
</dbReference>
<gene>
    <name evidence="6" type="ORF">HMPREF3182_00997</name>
</gene>
<dbReference type="GO" id="GO:0006084">
    <property type="term" value="P:acetyl-CoA metabolic process"/>
    <property type="evidence" value="ECO:0007669"/>
    <property type="project" value="UniProtKB-UniRule"/>
</dbReference>
<comment type="pathway">
    <text evidence="3">Lipid metabolism; butanoate metabolism.</text>
</comment>
<feature type="binding site" evidence="3">
    <location>
        <begin position="231"/>
        <end position="235"/>
    </location>
    <ligand>
        <name>CoA</name>
        <dbReference type="ChEBI" id="CHEBI:57287"/>
    </ligand>
</feature>
<dbReference type="Gene3D" id="3.40.1080.20">
    <property type="entry name" value="Acetyl-CoA hydrolase/transferase C-terminal domain"/>
    <property type="match status" value="1"/>
</dbReference>
<dbReference type="GO" id="GO:0005737">
    <property type="term" value="C:cytoplasm"/>
    <property type="evidence" value="ECO:0007669"/>
    <property type="project" value="UniProtKB-SubCell"/>
</dbReference>
<dbReference type="AlphaFoldDB" id="A0A134CFE0"/>
<feature type="binding site" evidence="3">
    <location>
        <position position="331"/>
    </location>
    <ligand>
        <name>CoA</name>
        <dbReference type="ChEBI" id="CHEBI:57287"/>
    </ligand>
</feature>
<dbReference type="HAMAP" id="MF_03228">
    <property type="entry name" value="But_CoA_trans"/>
    <property type="match status" value="1"/>
</dbReference>
<dbReference type="Pfam" id="PF13336">
    <property type="entry name" value="AcetylCoA_hyd_C"/>
    <property type="match status" value="1"/>
</dbReference>
<feature type="binding site" evidence="3">
    <location>
        <position position="354"/>
    </location>
    <ligand>
        <name>CoA</name>
        <dbReference type="ChEBI" id="CHEBI:57287"/>
    </ligand>
</feature>
<dbReference type="InterPro" id="IPR037171">
    <property type="entry name" value="NagB/RpiA_transferase-like"/>
</dbReference>
<dbReference type="STRING" id="1588748.HMPREF3182_00997"/>
<evidence type="ECO:0000259" key="4">
    <source>
        <dbReference type="Pfam" id="PF02550"/>
    </source>
</evidence>
<dbReference type="UniPathway" id="UPA00863"/>
<dbReference type="PANTHER" id="PTHR21432">
    <property type="entry name" value="ACETYL-COA HYDROLASE-RELATED"/>
    <property type="match status" value="1"/>
</dbReference>
<comment type="similarity">
    <text evidence="1 3">Belongs to the acetyl-CoA hydrolase/transferase family.</text>
</comment>
<accession>A0A134CFE0</accession>
<comment type="function">
    <text evidence="3">Coenzyme A-transferase that converts butyrate to butyryl-CoA.</text>
</comment>
<dbReference type="GO" id="GO:0008775">
    <property type="term" value="F:acetate CoA-transferase activity"/>
    <property type="evidence" value="ECO:0007669"/>
    <property type="project" value="InterPro"/>
</dbReference>
<feature type="domain" description="Acetyl-CoA hydrolase/transferase N-terminal" evidence="4">
    <location>
        <begin position="17"/>
        <end position="196"/>
    </location>
</feature>
<evidence type="ECO:0000256" key="1">
    <source>
        <dbReference type="ARBA" id="ARBA00009632"/>
    </source>
</evidence>
<reference evidence="7" key="1">
    <citation type="submission" date="2016-01" db="EMBL/GenBank/DDBJ databases">
        <authorList>
            <person name="Mitreva M."/>
            <person name="Pepin K.H."/>
            <person name="Mihindukulasuriya K.A."/>
            <person name="Fulton R."/>
            <person name="Fronick C."/>
            <person name="O'Laughlin M."/>
            <person name="Miner T."/>
            <person name="Herter B."/>
            <person name="Rosa B.A."/>
            <person name="Cordes M."/>
            <person name="Tomlinson C."/>
            <person name="Wollam A."/>
            <person name="Palsikar V.B."/>
            <person name="Mardis E.R."/>
            <person name="Wilson R.K."/>
        </authorList>
    </citation>
    <scope>NUCLEOTIDE SEQUENCE [LARGE SCALE GENOMIC DNA]</scope>
    <source>
        <strain evidence="7">KA00182</strain>
    </source>
</reference>
<dbReference type="PATRIC" id="fig|1588748.3.peg.959"/>
<keyword evidence="7" id="KW-1185">Reference proteome</keyword>
<dbReference type="SUPFAM" id="SSF100950">
    <property type="entry name" value="NagB/RpiA/CoA transferase-like"/>
    <property type="match status" value="2"/>
</dbReference>
<keyword evidence="3" id="KW-0963">Cytoplasm</keyword>